<name>A0ABQ5H3K7_9ASTR</name>
<evidence type="ECO:0000313" key="3">
    <source>
        <dbReference type="Proteomes" id="UP001151760"/>
    </source>
</evidence>
<protein>
    <submittedName>
        <fullName evidence="2">Uncharacterized protein</fullName>
    </submittedName>
</protein>
<comment type="caution">
    <text evidence="2">The sequence shown here is derived from an EMBL/GenBank/DDBJ whole genome shotgun (WGS) entry which is preliminary data.</text>
</comment>
<proteinExistence type="predicted"/>
<organism evidence="2 3">
    <name type="scientific">Tanacetum coccineum</name>
    <dbReference type="NCBI Taxonomy" id="301880"/>
    <lineage>
        <taxon>Eukaryota</taxon>
        <taxon>Viridiplantae</taxon>
        <taxon>Streptophyta</taxon>
        <taxon>Embryophyta</taxon>
        <taxon>Tracheophyta</taxon>
        <taxon>Spermatophyta</taxon>
        <taxon>Magnoliopsida</taxon>
        <taxon>eudicotyledons</taxon>
        <taxon>Gunneridae</taxon>
        <taxon>Pentapetalae</taxon>
        <taxon>asterids</taxon>
        <taxon>campanulids</taxon>
        <taxon>Asterales</taxon>
        <taxon>Asteraceae</taxon>
        <taxon>Asteroideae</taxon>
        <taxon>Anthemideae</taxon>
        <taxon>Anthemidinae</taxon>
        <taxon>Tanacetum</taxon>
    </lineage>
</organism>
<sequence length="90" mass="9185">PGYSVAISLVLALPLGAVLPKVAWSPTLKANDGIGICPLGSLVVVVTVVVAVVVVIGCCYLQLQAGSYSPWPGGQASCSYCMLVYKDCNG</sequence>
<reference evidence="2" key="1">
    <citation type="journal article" date="2022" name="Int. J. Mol. Sci.">
        <title>Draft Genome of Tanacetum Coccineum: Genomic Comparison of Closely Related Tanacetum-Family Plants.</title>
        <authorList>
            <person name="Yamashiro T."/>
            <person name="Shiraishi A."/>
            <person name="Nakayama K."/>
            <person name="Satake H."/>
        </authorList>
    </citation>
    <scope>NUCLEOTIDE SEQUENCE</scope>
</reference>
<feature type="non-terminal residue" evidence="2">
    <location>
        <position position="1"/>
    </location>
</feature>
<gene>
    <name evidence="2" type="ORF">Tco_1056582</name>
</gene>
<feature type="transmembrane region" description="Helical" evidence="1">
    <location>
        <begin position="36"/>
        <end position="63"/>
    </location>
</feature>
<dbReference type="EMBL" id="BQNB010019150">
    <property type="protein sequence ID" value="GJT82240.1"/>
    <property type="molecule type" value="Genomic_DNA"/>
</dbReference>
<evidence type="ECO:0000256" key="1">
    <source>
        <dbReference type="SAM" id="Phobius"/>
    </source>
</evidence>
<dbReference type="Proteomes" id="UP001151760">
    <property type="component" value="Unassembled WGS sequence"/>
</dbReference>
<accession>A0ABQ5H3K7</accession>
<keyword evidence="1" id="KW-0472">Membrane</keyword>
<keyword evidence="1" id="KW-1133">Transmembrane helix</keyword>
<evidence type="ECO:0000313" key="2">
    <source>
        <dbReference type="EMBL" id="GJT82240.1"/>
    </source>
</evidence>
<keyword evidence="3" id="KW-1185">Reference proteome</keyword>
<reference evidence="2" key="2">
    <citation type="submission" date="2022-01" db="EMBL/GenBank/DDBJ databases">
        <authorList>
            <person name="Yamashiro T."/>
            <person name="Shiraishi A."/>
            <person name="Satake H."/>
            <person name="Nakayama K."/>
        </authorList>
    </citation>
    <scope>NUCLEOTIDE SEQUENCE</scope>
</reference>
<feature type="transmembrane region" description="Helical" evidence="1">
    <location>
        <begin position="6"/>
        <end position="24"/>
    </location>
</feature>
<keyword evidence="1" id="KW-0812">Transmembrane</keyword>